<dbReference type="InterPro" id="IPR025703">
    <property type="entry name" value="Bifunct_PutA"/>
</dbReference>
<dbReference type="InterPro" id="IPR016163">
    <property type="entry name" value="Ald_DH_C"/>
</dbReference>
<dbReference type="PANTHER" id="PTHR42862:SF1">
    <property type="entry name" value="DELTA-1-PYRROLINE-5-CARBOXYLATE DEHYDROGENASE 2, ISOFORM A-RELATED"/>
    <property type="match status" value="1"/>
</dbReference>
<dbReference type="GO" id="GO:0004657">
    <property type="term" value="F:proline dehydrogenase activity"/>
    <property type="evidence" value="ECO:0007669"/>
    <property type="project" value="InterPro"/>
</dbReference>
<evidence type="ECO:0000259" key="5">
    <source>
        <dbReference type="Pfam" id="PF01619"/>
    </source>
</evidence>
<dbReference type="SUPFAM" id="SSF51730">
    <property type="entry name" value="FAD-linked oxidoreductase"/>
    <property type="match status" value="1"/>
</dbReference>
<dbReference type="SUPFAM" id="SSF81935">
    <property type="entry name" value="N-terminal domain of bifunctional PutA protein"/>
    <property type="match status" value="1"/>
</dbReference>
<dbReference type="InterPro" id="IPR005933">
    <property type="entry name" value="PutA_C"/>
</dbReference>
<dbReference type="EMBL" id="LWQU01000174">
    <property type="protein sequence ID" value="OAN46375.1"/>
    <property type="molecule type" value="Genomic_DNA"/>
</dbReference>
<name>A0A178MED8_9PROT</name>
<evidence type="ECO:0000256" key="3">
    <source>
        <dbReference type="PIRSR" id="PIRSR000197-1"/>
    </source>
</evidence>
<evidence type="ECO:0000259" key="6">
    <source>
        <dbReference type="Pfam" id="PF14850"/>
    </source>
</evidence>
<dbReference type="STRING" id="1437059.A6A05_03890"/>
<keyword evidence="8" id="KW-1185">Reference proteome</keyword>
<feature type="domain" description="Aldehyde dehydrogenase" evidence="4">
    <location>
        <begin position="508"/>
        <end position="946"/>
    </location>
</feature>
<feature type="active site" evidence="3">
    <location>
        <position position="757"/>
    </location>
</feature>
<accession>A0A178MED8</accession>
<evidence type="ECO:0000313" key="7">
    <source>
        <dbReference type="EMBL" id="OAN46375.1"/>
    </source>
</evidence>
<organism evidence="7 8">
    <name type="scientific">Magnetospirillum moscoviense</name>
    <dbReference type="NCBI Taxonomy" id="1437059"/>
    <lineage>
        <taxon>Bacteria</taxon>
        <taxon>Pseudomonadati</taxon>
        <taxon>Pseudomonadota</taxon>
        <taxon>Alphaproteobacteria</taxon>
        <taxon>Rhodospirillales</taxon>
        <taxon>Rhodospirillaceae</taxon>
        <taxon>Magnetospirillum</taxon>
    </lineage>
</organism>
<dbReference type="GO" id="GO:0009898">
    <property type="term" value="C:cytoplasmic side of plasma membrane"/>
    <property type="evidence" value="ECO:0007669"/>
    <property type="project" value="TreeGrafter"/>
</dbReference>
<dbReference type="InterPro" id="IPR024089">
    <property type="entry name" value="PRODH_PutA_dom_I/II"/>
</dbReference>
<evidence type="ECO:0000256" key="1">
    <source>
        <dbReference type="ARBA" id="ARBA00023002"/>
    </source>
</evidence>
<protein>
    <submittedName>
        <fullName evidence="7">Uncharacterized protein</fullName>
    </submittedName>
</protein>
<dbReference type="Gene3D" id="1.20.5.460">
    <property type="entry name" value="Single helix bin"/>
    <property type="match status" value="1"/>
</dbReference>
<dbReference type="InterPro" id="IPR050485">
    <property type="entry name" value="Proline_metab_enzyme"/>
</dbReference>
<dbReference type="PIRSF" id="PIRSF000197">
    <property type="entry name" value="Bifunct_PutA"/>
    <property type="match status" value="1"/>
</dbReference>
<feature type="domain" description="Proline dehydrogenase" evidence="5">
    <location>
        <begin position="165"/>
        <end position="443"/>
    </location>
</feature>
<dbReference type="GO" id="GO:0003700">
    <property type="term" value="F:DNA-binding transcription factor activity"/>
    <property type="evidence" value="ECO:0007669"/>
    <property type="project" value="InterPro"/>
</dbReference>
<dbReference type="RefSeq" id="WP_068503690.1">
    <property type="nucleotide sequence ID" value="NZ_LWQU01000174.1"/>
</dbReference>
<gene>
    <name evidence="7" type="ORF">A6A05_03890</name>
</gene>
<dbReference type="GO" id="GO:0010133">
    <property type="term" value="P:L-proline catabolic process to L-glutamate"/>
    <property type="evidence" value="ECO:0007669"/>
    <property type="project" value="InterPro"/>
</dbReference>
<reference evidence="7 8" key="1">
    <citation type="submission" date="2016-04" db="EMBL/GenBank/DDBJ databases">
        <title>Draft genome sequence of freshwater magnetotactic bacteria Magnetospirillum marisnigri SP-1 and Magnetospirillum moscoviense BB-1.</title>
        <authorList>
            <person name="Koziaeva V."/>
            <person name="Dziuba M.V."/>
            <person name="Ivanov T.M."/>
            <person name="Kuznetsov B."/>
            <person name="Grouzdev D.S."/>
        </authorList>
    </citation>
    <scope>NUCLEOTIDE SEQUENCE [LARGE SCALE GENOMIC DNA]</scope>
    <source>
        <strain evidence="7 8">BB-1</strain>
    </source>
</reference>
<dbReference type="InterPro" id="IPR015590">
    <property type="entry name" value="Aldehyde_DH_dom"/>
</dbReference>
<dbReference type="GO" id="GO:0003842">
    <property type="term" value="F:L-glutamate gamma-semialdehyde dehydrogenase activity"/>
    <property type="evidence" value="ECO:0007669"/>
    <property type="project" value="InterPro"/>
</dbReference>
<dbReference type="InterPro" id="IPR016162">
    <property type="entry name" value="Ald_DH_N"/>
</dbReference>
<dbReference type="Pfam" id="PF14850">
    <property type="entry name" value="Pro_dh-DNA_bdg"/>
    <property type="match status" value="1"/>
</dbReference>
<dbReference type="InterPro" id="IPR016161">
    <property type="entry name" value="Ald_DH/histidinol_DH"/>
</dbReference>
<dbReference type="PANTHER" id="PTHR42862">
    <property type="entry name" value="DELTA-1-PYRROLINE-5-CARBOXYLATE DEHYDROGENASE 1, ISOFORM A-RELATED"/>
    <property type="match status" value="1"/>
</dbReference>
<dbReference type="CDD" id="cd07125">
    <property type="entry name" value="ALDH_PutA-P5CDH"/>
    <property type="match status" value="1"/>
</dbReference>
<sequence>MSDRSPIITAHRQDEAACLRDLLAQVALPPAWVQARAAQLIQVARNRPPALFDALLQEFSLSNAEGVSLMVIAESLLRIPDRATIDALIEDRLGHGDWHRHLGHSPSRLVNVAAWGLATGADLLHHAGLVVRLGEPVLRAALAQAVRLLAHQFVMGSSIEDALARSDTRYRYSFDMLGEGARTQADADRHFDAYTEAIAAIGRTSGGQGPIVGPGISVKLSALHPRFETAQTERVLAQLAPRLAELGRLAQDVNVGLTIDAEEAHRLHLTLDVLERLVWWDGLGLAVQAYQKRARAVCGYLAEMARARGVRLVVRLVKGAYWDGEIKRAQEAGLATYPVFTDKAATDLSYLACAHILFGGETFIYPAFATHNAQSIASIEALAGSRTDWEFQRLHGMGERIYEQIVASHPCRVYAPVGHHHDLLPYLVRRLLENGANGSFVNHMVDEDAPIDSLIQAPHQVCRGGLPEPPLMFAPERRAAVGWDLSEPDVRAMMEGHAAARPDHPRPPTSAPADVNHAVDAAAAAAGSWDRLGGERRAEILENASDLVESAAPDLMAGLVHEAGKTIPDALAELRETVDFLRYYAVQARKHFGGDMVLPGPAGESNRLRLKGRGVFAAISPWNFPLAIFVGQVAAALAAGNAVVAKAAPQTPRIAARAVDLLHQAGVPRGVLHLVTGGVEIGQALTQHPGLTGVSFTGSTATAQAINRRLAARSGPIIPLIAETGGINALIADSSALPEQLVDDIIVSAFRSAGQRCSSARILFVQNEAAKTVERLLAGAAAELRLGSPWHLSTDIGPVIDAAARDRLQAHADWIGHRAARLFECPIPDGLAELTMFGPRAFRLENADLLGAEVFGPILHVVHFARSHLGSVLDWINASGYGLTLGIHSRIDSFWQQVAENVRVGNIYVNRGQIGAVVGVQPFGGEGLSGTGPKAGGPHTLFRYATETTTSINLAAIGGDVGLLTGGRQPKFTPCGRS</sequence>
<dbReference type="Gene3D" id="3.40.605.10">
    <property type="entry name" value="Aldehyde Dehydrogenase, Chain A, domain 1"/>
    <property type="match status" value="1"/>
</dbReference>
<dbReference type="Proteomes" id="UP000078543">
    <property type="component" value="Unassembled WGS sequence"/>
</dbReference>
<dbReference type="InterPro" id="IPR029041">
    <property type="entry name" value="FAD-linked_oxidoreductase-like"/>
</dbReference>
<feature type="domain" description="Proline dehydrogenase PutA" evidence="6">
    <location>
        <begin position="52"/>
        <end position="153"/>
    </location>
</feature>
<dbReference type="InterPro" id="IPR024082">
    <property type="entry name" value="PRODH_PutA_dom_II"/>
</dbReference>
<feature type="active site" evidence="3">
    <location>
        <position position="723"/>
    </location>
</feature>
<dbReference type="Gene3D" id="3.40.309.10">
    <property type="entry name" value="Aldehyde Dehydrogenase, Chain A, domain 2"/>
    <property type="match status" value="1"/>
</dbReference>
<evidence type="ECO:0000313" key="8">
    <source>
        <dbReference type="Proteomes" id="UP000078543"/>
    </source>
</evidence>
<dbReference type="AlphaFoldDB" id="A0A178MED8"/>
<comment type="caution">
    <text evidence="7">The sequence shown here is derived from an EMBL/GenBank/DDBJ whole genome shotgun (WGS) entry which is preliminary data.</text>
</comment>
<dbReference type="Pfam" id="PF01619">
    <property type="entry name" value="Pro_dh"/>
    <property type="match status" value="1"/>
</dbReference>
<dbReference type="NCBIfam" id="TIGR01238">
    <property type="entry name" value="D1pyr5carbox3"/>
    <property type="match status" value="1"/>
</dbReference>
<evidence type="ECO:0000259" key="4">
    <source>
        <dbReference type="Pfam" id="PF00171"/>
    </source>
</evidence>
<keyword evidence="1" id="KW-0560">Oxidoreductase</keyword>
<dbReference type="SUPFAM" id="SSF53720">
    <property type="entry name" value="ALDH-like"/>
    <property type="match status" value="1"/>
</dbReference>
<keyword evidence="2" id="KW-0520">NAD</keyword>
<dbReference type="Gene3D" id="3.20.20.220">
    <property type="match status" value="1"/>
</dbReference>
<proteinExistence type="predicted"/>
<dbReference type="InterPro" id="IPR002872">
    <property type="entry name" value="Proline_DH_dom"/>
</dbReference>
<dbReference type="Pfam" id="PF00171">
    <property type="entry name" value="Aldedh"/>
    <property type="match status" value="1"/>
</dbReference>
<evidence type="ECO:0000256" key="2">
    <source>
        <dbReference type="ARBA" id="ARBA00023027"/>
    </source>
</evidence>